<reference evidence="8 9" key="1">
    <citation type="submission" date="2024-04" db="EMBL/GenBank/DDBJ databases">
        <title>Genome assembly C_amara_ONT_v2.</title>
        <authorList>
            <person name="Yant L."/>
            <person name="Moore C."/>
            <person name="Slenker M."/>
        </authorList>
    </citation>
    <scope>NUCLEOTIDE SEQUENCE [LARGE SCALE GENOMIC DNA]</scope>
    <source>
        <tissue evidence="8">Leaf</tissue>
    </source>
</reference>
<sequence length="104" mass="11586">MHGAPLYIAETCPPQIRGTLISLKELFIVLGILLGFSVGSFQIDVVGGWRYMYGFGTPVALLMGLGMWSLHASPRWLLLRAVQGKGSLQEYKEKAMEITWQTSR</sequence>
<evidence type="ECO:0000256" key="5">
    <source>
        <dbReference type="ARBA" id="ARBA00023136"/>
    </source>
</evidence>
<comment type="caution">
    <text evidence="8">The sequence shown here is derived from an EMBL/GenBank/DDBJ whole genome shotgun (WGS) entry which is preliminary data.</text>
</comment>
<protein>
    <submittedName>
        <fullName evidence="8">D-xylose-proton symporter-like 3</fullName>
    </submittedName>
</protein>
<name>A0ABD1C674_CARAN</name>
<dbReference type="Proteomes" id="UP001558713">
    <property type="component" value="Unassembled WGS sequence"/>
</dbReference>
<dbReference type="InterPro" id="IPR036259">
    <property type="entry name" value="MFS_trans_sf"/>
</dbReference>
<evidence type="ECO:0000313" key="8">
    <source>
        <dbReference type="EMBL" id="KAL1224976.1"/>
    </source>
</evidence>
<comment type="subcellular location">
    <subcellularLocation>
        <location evidence="1">Membrane</location>
        <topology evidence="1">Multi-pass membrane protein</topology>
    </subcellularLocation>
</comment>
<dbReference type="InterPro" id="IPR050820">
    <property type="entry name" value="MFS_Sugar_Transporter"/>
</dbReference>
<proteinExistence type="predicted"/>
<dbReference type="InterPro" id="IPR020846">
    <property type="entry name" value="MFS_dom"/>
</dbReference>
<keyword evidence="9" id="KW-1185">Reference proteome</keyword>
<dbReference type="PANTHER" id="PTHR48023:SF6">
    <property type="entry name" value="D-XYLOSE-PROTON SYMPORTER-LIKE 3, CHLOROPLASTIC"/>
    <property type="match status" value="1"/>
</dbReference>
<feature type="transmembrane region" description="Helical" evidence="6">
    <location>
        <begin position="26"/>
        <end position="45"/>
    </location>
</feature>
<dbReference type="PROSITE" id="PS50850">
    <property type="entry name" value="MFS"/>
    <property type="match status" value="1"/>
</dbReference>
<keyword evidence="4 6" id="KW-1133">Transmembrane helix</keyword>
<feature type="transmembrane region" description="Helical" evidence="6">
    <location>
        <begin position="51"/>
        <end position="70"/>
    </location>
</feature>
<evidence type="ECO:0000256" key="1">
    <source>
        <dbReference type="ARBA" id="ARBA00004141"/>
    </source>
</evidence>
<accession>A0ABD1C674</accession>
<evidence type="ECO:0000313" key="9">
    <source>
        <dbReference type="Proteomes" id="UP001558713"/>
    </source>
</evidence>
<evidence type="ECO:0000256" key="4">
    <source>
        <dbReference type="ARBA" id="ARBA00022989"/>
    </source>
</evidence>
<dbReference type="Gene3D" id="1.20.1250.20">
    <property type="entry name" value="MFS general substrate transporter like domains"/>
    <property type="match status" value="1"/>
</dbReference>
<dbReference type="SUPFAM" id="SSF103473">
    <property type="entry name" value="MFS general substrate transporter"/>
    <property type="match status" value="1"/>
</dbReference>
<evidence type="ECO:0000256" key="2">
    <source>
        <dbReference type="ARBA" id="ARBA00022448"/>
    </source>
</evidence>
<organism evidence="8 9">
    <name type="scientific">Cardamine amara subsp. amara</name>
    <dbReference type="NCBI Taxonomy" id="228776"/>
    <lineage>
        <taxon>Eukaryota</taxon>
        <taxon>Viridiplantae</taxon>
        <taxon>Streptophyta</taxon>
        <taxon>Embryophyta</taxon>
        <taxon>Tracheophyta</taxon>
        <taxon>Spermatophyta</taxon>
        <taxon>Magnoliopsida</taxon>
        <taxon>eudicotyledons</taxon>
        <taxon>Gunneridae</taxon>
        <taxon>Pentapetalae</taxon>
        <taxon>rosids</taxon>
        <taxon>malvids</taxon>
        <taxon>Brassicales</taxon>
        <taxon>Brassicaceae</taxon>
        <taxon>Cardamineae</taxon>
        <taxon>Cardamine</taxon>
    </lineage>
</organism>
<keyword evidence="2" id="KW-0813">Transport</keyword>
<dbReference type="Pfam" id="PF00083">
    <property type="entry name" value="Sugar_tr"/>
    <property type="match status" value="1"/>
</dbReference>
<dbReference type="PANTHER" id="PTHR48023">
    <property type="entry name" value="D-XYLOSE-PROTON SYMPORTER-LIKE 2"/>
    <property type="match status" value="1"/>
</dbReference>
<gene>
    <name evidence="8" type="ORF">V5N11_002755</name>
</gene>
<evidence type="ECO:0000256" key="6">
    <source>
        <dbReference type="SAM" id="Phobius"/>
    </source>
</evidence>
<dbReference type="AlphaFoldDB" id="A0ABD1C674"/>
<dbReference type="InterPro" id="IPR005828">
    <property type="entry name" value="MFS_sugar_transport-like"/>
</dbReference>
<keyword evidence="5 6" id="KW-0472">Membrane</keyword>
<dbReference type="GO" id="GO:0016020">
    <property type="term" value="C:membrane"/>
    <property type="evidence" value="ECO:0007669"/>
    <property type="project" value="UniProtKB-SubCell"/>
</dbReference>
<evidence type="ECO:0000259" key="7">
    <source>
        <dbReference type="PROSITE" id="PS50850"/>
    </source>
</evidence>
<evidence type="ECO:0000256" key="3">
    <source>
        <dbReference type="ARBA" id="ARBA00022692"/>
    </source>
</evidence>
<dbReference type="EMBL" id="JBANAX010000042">
    <property type="protein sequence ID" value="KAL1224976.1"/>
    <property type="molecule type" value="Genomic_DNA"/>
</dbReference>
<feature type="domain" description="Major facilitator superfamily (MFS) profile" evidence="7">
    <location>
        <begin position="1"/>
        <end position="104"/>
    </location>
</feature>
<keyword evidence="3 6" id="KW-0812">Transmembrane</keyword>